<evidence type="ECO:0000313" key="2">
    <source>
        <dbReference type="Proteomes" id="UP001456524"/>
    </source>
</evidence>
<name>A0ABR1XKT0_9PEZI</name>
<comment type="caution">
    <text evidence="1">The sequence shown here is derived from an EMBL/GenBank/DDBJ whole genome shotgun (WGS) entry which is preliminary data.</text>
</comment>
<organism evidence="1 2">
    <name type="scientific">Phyllosticta citrichinensis</name>
    <dbReference type="NCBI Taxonomy" id="1130410"/>
    <lineage>
        <taxon>Eukaryota</taxon>
        <taxon>Fungi</taxon>
        <taxon>Dikarya</taxon>
        <taxon>Ascomycota</taxon>
        <taxon>Pezizomycotina</taxon>
        <taxon>Dothideomycetes</taxon>
        <taxon>Dothideomycetes incertae sedis</taxon>
        <taxon>Botryosphaeriales</taxon>
        <taxon>Phyllostictaceae</taxon>
        <taxon>Phyllosticta</taxon>
    </lineage>
</organism>
<evidence type="ECO:0000313" key="1">
    <source>
        <dbReference type="EMBL" id="KAK8159403.1"/>
    </source>
</evidence>
<accession>A0ABR1XKT0</accession>
<sequence>MRFSIICHFKCRMKVVFSSSLLEAFSWAKHFQILPFDAIVDHTSFCYCNYRAKIATTGSTHTIRAHPESLASCLRPNHISRFGEA</sequence>
<proteinExistence type="predicted"/>
<dbReference type="Proteomes" id="UP001456524">
    <property type="component" value="Unassembled WGS sequence"/>
</dbReference>
<protein>
    <submittedName>
        <fullName evidence="1">Uncharacterized protein</fullName>
    </submittedName>
</protein>
<reference evidence="1 2" key="1">
    <citation type="journal article" date="2022" name="G3 (Bethesda)">
        <title>Enemy or ally: a genomic approach to elucidate the lifestyle of Phyllosticta citrichinaensis.</title>
        <authorList>
            <person name="Buijs V.A."/>
            <person name="Groenewald J.Z."/>
            <person name="Haridas S."/>
            <person name="LaButti K.M."/>
            <person name="Lipzen A."/>
            <person name="Martin F.M."/>
            <person name="Barry K."/>
            <person name="Grigoriev I.V."/>
            <person name="Crous P.W."/>
            <person name="Seidl M.F."/>
        </authorList>
    </citation>
    <scope>NUCLEOTIDE SEQUENCE [LARGE SCALE GENOMIC DNA]</scope>
    <source>
        <strain evidence="1 2">CBS 129764</strain>
    </source>
</reference>
<gene>
    <name evidence="1" type="ORF">IWX90DRAFT_300077</name>
</gene>
<keyword evidence="2" id="KW-1185">Reference proteome</keyword>
<dbReference type="EMBL" id="JBBWUH010000008">
    <property type="protein sequence ID" value="KAK8159403.1"/>
    <property type="molecule type" value="Genomic_DNA"/>
</dbReference>